<evidence type="ECO:0000313" key="2">
    <source>
        <dbReference type="Proteomes" id="UP000009096"/>
    </source>
</evidence>
<dbReference type="KEGG" id="fvr:FVEG_10167"/>
<dbReference type="OrthoDB" id="2963168at2759"/>
<dbReference type="GeneID" id="30067772"/>
<name>W7N2X2_GIBM7</name>
<dbReference type="AlphaFoldDB" id="W7N2X2"/>
<dbReference type="Proteomes" id="UP000009096">
    <property type="component" value="Chromosome 9"/>
</dbReference>
<proteinExistence type="predicted"/>
<dbReference type="eggNOG" id="ENOG502R188">
    <property type="taxonomic scope" value="Eukaryota"/>
</dbReference>
<dbReference type="RefSeq" id="XP_018757253.1">
    <property type="nucleotide sequence ID" value="XM_018899226.1"/>
</dbReference>
<organism evidence="1 2">
    <name type="scientific">Gibberella moniliformis (strain M3125 / FGSC 7600)</name>
    <name type="common">Maize ear and stalk rot fungus</name>
    <name type="synonym">Fusarium verticillioides</name>
    <dbReference type="NCBI Taxonomy" id="334819"/>
    <lineage>
        <taxon>Eukaryota</taxon>
        <taxon>Fungi</taxon>
        <taxon>Dikarya</taxon>
        <taxon>Ascomycota</taxon>
        <taxon>Pezizomycotina</taxon>
        <taxon>Sordariomycetes</taxon>
        <taxon>Hypocreomycetidae</taxon>
        <taxon>Hypocreales</taxon>
        <taxon>Nectriaceae</taxon>
        <taxon>Fusarium</taxon>
        <taxon>Fusarium fujikuroi species complex</taxon>
    </lineage>
</organism>
<gene>
    <name evidence="1" type="ORF">FVEG_10167</name>
</gene>
<dbReference type="STRING" id="334819.W7N2X2"/>
<evidence type="ECO:0000313" key="1">
    <source>
        <dbReference type="EMBL" id="EWG51062.1"/>
    </source>
</evidence>
<reference evidence="1 2" key="1">
    <citation type="journal article" date="2010" name="Nature">
        <title>Comparative genomics reveals mobile pathogenicity chromosomes in Fusarium.</title>
        <authorList>
            <person name="Ma L.J."/>
            <person name="van der Does H.C."/>
            <person name="Borkovich K.A."/>
            <person name="Coleman J.J."/>
            <person name="Daboussi M.J."/>
            <person name="Di Pietro A."/>
            <person name="Dufresne M."/>
            <person name="Freitag M."/>
            <person name="Grabherr M."/>
            <person name="Henrissat B."/>
            <person name="Houterman P.M."/>
            <person name="Kang S."/>
            <person name="Shim W.B."/>
            <person name="Woloshuk C."/>
            <person name="Xie X."/>
            <person name="Xu J.R."/>
            <person name="Antoniw J."/>
            <person name="Baker S.E."/>
            <person name="Bluhm B.H."/>
            <person name="Breakspear A."/>
            <person name="Brown D.W."/>
            <person name="Butchko R.A."/>
            <person name="Chapman S."/>
            <person name="Coulson R."/>
            <person name="Coutinho P.M."/>
            <person name="Danchin E.G."/>
            <person name="Diener A."/>
            <person name="Gale L.R."/>
            <person name="Gardiner D.M."/>
            <person name="Goff S."/>
            <person name="Hammond-Kosack K.E."/>
            <person name="Hilburn K."/>
            <person name="Hua-Van A."/>
            <person name="Jonkers W."/>
            <person name="Kazan K."/>
            <person name="Kodira C.D."/>
            <person name="Koehrsen M."/>
            <person name="Kumar L."/>
            <person name="Lee Y.H."/>
            <person name="Li L."/>
            <person name="Manners J.M."/>
            <person name="Miranda-Saavedra D."/>
            <person name="Mukherjee M."/>
            <person name="Park G."/>
            <person name="Park J."/>
            <person name="Park S.Y."/>
            <person name="Proctor R.H."/>
            <person name="Regev A."/>
            <person name="Ruiz-Roldan M.C."/>
            <person name="Sain D."/>
            <person name="Sakthikumar S."/>
            <person name="Sykes S."/>
            <person name="Schwartz D.C."/>
            <person name="Turgeon B.G."/>
            <person name="Wapinski I."/>
            <person name="Yoder O."/>
            <person name="Young S."/>
            <person name="Zeng Q."/>
            <person name="Zhou S."/>
            <person name="Galagan J."/>
            <person name="Cuomo C.A."/>
            <person name="Kistler H.C."/>
            <person name="Rep M."/>
        </authorList>
    </citation>
    <scope>NUCLEOTIDE SEQUENCE [LARGE SCALE GENOMIC DNA]</scope>
    <source>
        <strain evidence="2">M3125 / FGSC 7600</strain>
    </source>
</reference>
<keyword evidence="2" id="KW-1185">Reference proteome</keyword>
<dbReference type="EMBL" id="CM000586">
    <property type="protein sequence ID" value="EWG51062.1"/>
    <property type="molecule type" value="Genomic_DNA"/>
</dbReference>
<dbReference type="EMBL" id="DS022255">
    <property type="protein sequence ID" value="EWG51062.1"/>
    <property type="molecule type" value="Genomic_DNA"/>
</dbReference>
<sequence>MPLLKTPSKLVVAVDFGETNSSVFYALLPGGVQPESPHLAVRTVQNYPYEISMHRGNSMFLEVPTLMRYPNDWVFRPLDELRSEPPGAIRPRNDQVQWGFQVQHHMAKVMSHSDNTHSLLYGFKNLMNQSENHEIHNPHLVETLLRLSNNGPYSREISLHEMVLLVIIVATLWSFNNRGGRRFHDP</sequence>
<protein>
    <submittedName>
        <fullName evidence="1">Uncharacterized protein</fullName>
    </submittedName>
</protein>
<dbReference type="VEuPathDB" id="FungiDB:FVEG_10167"/>
<accession>W7N2X2</accession>